<keyword evidence="3" id="KW-0716">Sensory transduction</keyword>
<keyword evidence="8" id="KW-0675">Receptor</keyword>
<evidence type="ECO:0000256" key="7">
    <source>
        <dbReference type="ARBA" id="ARBA00023136"/>
    </source>
</evidence>
<evidence type="ECO:0000256" key="2">
    <source>
        <dbReference type="ARBA" id="ARBA00022475"/>
    </source>
</evidence>
<evidence type="ECO:0000256" key="1">
    <source>
        <dbReference type="ARBA" id="ARBA00004651"/>
    </source>
</evidence>
<evidence type="ECO:0008006" key="13">
    <source>
        <dbReference type="Google" id="ProtNLM"/>
    </source>
</evidence>
<dbReference type="InterPro" id="IPR004117">
    <property type="entry name" value="7tm6_olfct_rcpt"/>
</dbReference>
<evidence type="ECO:0000256" key="4">
    <source>
        <dbReference type="ARBA" id="ARBA00022692"/>
    </source>
</evidence>
<feature type="transmembrane region" description="Helical" evidence="10">
    <location>
        <begin position="81"/>
        <end position="105"/>
    </location>
</feature>
<keyword evidence="7 10" id="KW-0472">Membrane</keyword>
<name>A0A158NJA6_ATTCE</name>
<gene>
    <name evidence="11" type="primary">105620732</name>
</gene>
<dbReference type="EMBL" id="ADTU01017379">
    <property type="status" value="NOT_ANNOTATED_CDS"/>
    <property type="molecule type" value="Genomic_DNA"/>
</dbReference>
<keyword evidence="6 10" id="KW-1133">Transmembrane helix</keyword>
<dbReference type="GO" id="GO:0007165">
    <property type="term" value="P:signal transduction"/>
    <property type="evidence" value="ECO:0007669"/>
    <property type="project" value="UniProtKB-KW"/>
</dbReference>
<evidence type="ECO:0000313" key="12">
    <source>
        <dbReference type="Proteomes" id="UP000005205"/>
    </source>
</evidence>
<dbReference type="OrthoDB" id="7552791at2759"/>
<comment type="subcellular location">
    <subcellularLocation>
        <location evidence="1">Cell membrane</location>
        <topology evidence="1">Multi-pass membrane protein</topology>
    </subcellularLocation>
</comment>
<organism evidence="11 12">
    <name type="scientific">Atta cephalotes</name>
    <name type="common">Leafcutter ant</name>
    <dbReference type="NCBI Taxonomy" id="12957"/>
    <lineage>
        <taxon>Eukaryota</taxon>
        <taxon>Metazoa</taxon>
        <taxon>Ecdysozoa</taxon>
        <taxon>Arthropoda</taxon>
        <taxon>Hexapoda</taxon>
        <taxon>Insecta</taxon>
        <taxon>Pterygota</taxon>
        <taxon>Neoptera</taxon>
        <taxon>Endopterygota</taxon>
        <taxon>Hymenoptera</taxon>
        <taxon>Apocrita</taxon>
        <taxon>Aculeata</taxon>
        <taxon>Formicoidea</taxon>
        <taxon>Formicidae</taxon>
        <taxon>Myrmicinae</taxon>
        <taxon>Atta</taxon>
    </lineage>
</organism>
<dbReference type="GO" id="GO:0004984">
    <property type="term" value="F:olfactory receptor activity"/>
    <property type="evidence" value="ECO:0007669"/>
    <property type="project" value="InterPro"/>
</dbReference>
<reference evidence="11" key="2">
    <citation type="submission" date="2016-04" db="UniProtKB">
        <authorList>
            <consortium name="EnsemblMetazoa"/>
        </authorList>
    </citation>
    <scope>IDENTIFICATION</scope>
</reference>
<keyword evidence="12" id="KW-1185">Reference proteome</keyword>
<protein>
    <recommendedName>
        <fullName evidence="13">Odorant receptor</fullName>
    </recommendedName>
</protein>
<dbReference type="Pfam" id="PF02949">
    <property type="entry name" value="7tm_6"/>
    <property type="match status" value="1"/>
</dbReference>
<keyword evidence="9" id="KW-0807">Transducer</keyword>
<evidence type="ECO:0000256" key="10">
    <source>
        <dbReference type="SAM" id="Phobius"/>
    </source>
</evidence>
<dbReference type="AlphaFoldDB" id="A0A158NJA6"/>
<evidence type="ECO:0000256" key="8">
    <source>
        <dbReference type="ARBA" id="ARBA00023170"/>
    </source>
</evidence>
<dbReference type="PANTHER" id="PTHR21137:SF35">
    <property type="entry name" value="ODORANT RECEPTOR 19A-RELATED"/>
    <property type="match status" value="1"/>
</dbReference>
<keyword evidence="4 10" id="KW-0812">Transmembrane</keyword>
<sequence length="146" mass="16458">MTNVPIRVNQLLIRGHPEAVTGRDEILENILKTSRVNFFQLMISNNISKIIVSAALIFIHLIYLFIANYCGQVIINNGVNLFNAICNGLWYATPLSTQKLLIFIMQRGRKNLTLSCFSIYVASLDGFTTLTSMAVSYFTVIYSTQK</sequence>
<dbReference type="EMBL" id="ADTU01017380">
    <property type="status" value="NOT_ANNOTATED_CDS"/>
    <property type="molecule type" value="Genomic_DNA"/>
</dbReference>
<keyword evidence="5" id="KW-0552">Olfaction</keyword>
<evidence type="ECO:0000256" key="3">
    <source>
        <dbReference type="ARBA" id="ARBA00022606"/>
    </source>
</evidence>
<dbReference type="GO" id="GO:0005886">
    <property type="term" value="C:plasma membrane"/>
    <property type="evidence" value="ECO:0007669"/>
    <property type="project" value="UniProtKB-SubCell"/>
</dbReference>
<evidence type="ECO:0000256" key="5">
    <source>
        <dbReference type="ARBA" id="ARBA00022725"/>
    </source>
</evidence>
<dbReference type="KEGG" id="acep:105620732"/>
<dbReference type="PANTHER" id="PTHR21137">
    <property type="entry name" value="ODORANT RECEPTOR"/>
    <property type="match status" value="1"/>
</dbReference>
<feature type="transmembrane region" description="Helical" evidence="10">
    <location>
        <begin position="50"/>
        <end position="75"/>
    </location>
</feature>
<keyword evidence="2" id="KW-1003">Cell membrane</keyword>
<evidence type="ECO:0000313" key="11">
    <source>
        <dbReference type="EnsemblMetazoa" id="XP_012057614.1"/>
    </source>
</evidence>
<reference evidence="12" key="1">
    <citation type="journal article" date="2011" name="PLoS Genet.">
        <title>The genome sequence of the leaf-cutter ant Atta cephalotes reveals insights into its obligate symbiotic lifestyle.</title>
        <authorList>
            <person name="Suen G."/>
            <person name="Teiling C."/>
            <person name="Li L."/>
            <person name="Holt C."/>
            <person name="Abouheif E."/>
            <person name="Bornberg-Bauer E."/>
            <person name="Bouffard P."/>
            <person name="Caldera E.J."/>
            <person name="Cash E."/>
            <person name="Cavanaugh A."/>
            <person name="Denas O."/>
            <person name="Elhaik E."/>
            <person name="Fave M.J."/>
            <person name="Gadau J."/>
            <person name="Gibson J.D."/>
            <person name="Graur D."/>
            <person name="Grubbs K.J."/>
            <person name="Hagen D.E."/>
            <person name="Harkins T.T."/>
            <person name="Helmkampf M."/>
            <person name="Hu H."/>
            <person name="Johnson B.R."/>
            <person name="Kim J."/>
            <person name="Marsh S.E."/>
            <person name="Moeller J.A."/>
            <person name="Munoz-Torres M.C."/>
            <person name="Murphy M.C."/>
            <person name="Naughton M.C."/>
            <person name="Nigam S."/>
            <person name="Overson R."/>
            <person name="Rajakumar R."/>
            <person name="Reese J.T."/>
            <person name="Scott J.J."/>
            <person name="Smith C.R."/>
            <person name="Tao S."/>
            <person name="Tsutsui N.D."/>
            <person name="Viljakainen L."/>
            <person name="Wissler L."/>
            <person name="Yandell M.D."/>
            <person name="Zimmer F."/>
            <person name="Taylor J."/>
            <person name="Slater S.C."/>
            <person name="Clifton S.W."/>
            <person name="Warren W.C."/>
            <person name="Elsik C.G."/>
            <person name="Smith C.D."/>
            <person name="Weinstock G.M."/>
            <person name="Gerardo N.M."/>
            <person name="Currie C.R."/>
        </authorList>
    </citation>
    <scope>NUCLEOTIDE SEQUENCE [LARGE SCALE GENOMIC DNA]</scope>
</reference>
<accession>A0A158NJA6</accession>
<feature type="transmembrane region" description="Helical" evidence="10">
    <location>
        <begin position="117"/>
        <end position="142"/>
    </location>
</feature>
<dbReference type="InParanoid" id="A0A158NJA6"/>
<dbReference type="Proteomes" id="UP000005205">
    <property type="component" value="Unassembled WGS sequence"/>
</dbReference>
<evidence type="ECO:0000256" key="9">
    <source>
        <dbReference type="ARBA" id="ARBA00023224"/>
    </source>
</evidence>
<dbReference type="EnsemblMetazoa" id="XM_012202224.1">
    <property type="protein sequence ID" value="XP_012057614.1"/>
    <property type="gene ID" value="LOC105620732"/>
</dbReference>
<proteinExistence type="predicted"/>
<dbReference type="GO" id="GO:0005549">
    <property type="term" value="F:odorant binding"/>
    <property type="evidence" value="ECO:0007669"/>
    <property type="project" value="InterPro"/>
</dbReference>
<evidence type="ECO:0000256" key="6">
    <source>
        <dbReference type="ARBA" id="ARBA00022989"/>
    </source>
</evidence>